<protein>
    <submittedName>
        <fullName evidence="2">Uncharacterized protein</fullName>
    </submittedName>
</protein>
<dbReference type="Proteomes" id="UP001054837">
    <property type="component" value="Unassembled WGS sequence"/>
</dbReference>
<dbReference type="AlphaFoldDB" id="A0AAV4PRM6"/>
<feature type="region of interest" description="Disordered" evidence="1">
    <location>
        <begin position="70"/>
        <end position="94"/>
    </location>
</feature>
<evidence type="ECO:0000256" key="1">
    <source>
        <dbReference type="SAM" id="MobiDB-lite"/>
    </source>
</evidence>
<keyword evidence="3" id="KW-1185">Reference proteome</keyword>
<evidence type="ECO:0000313" key="2">
    <source>
        <dbReference type="EMBL" id="GIX99580.1"/>
    </source>
</evidence>
<sequence length="94" mass="10668">MLIQFFFCSMNKYLSHACNNILERNRNRPITRYKRDGDTTSQTRATNRRFEVSAFDALISGEWDSSGLCGSLHSSSQPCKERKDMAGGQGFLLP</sequence>
<proteinExistence type="predicted"/>
<name>A0AAV4PRM6_9ARAC</name>
<reference evidence="2 3" key="1">
    <citation type="submission" date="2021-06" db="EMBL/GenBank/DDBJ databases">
        <title>Caerostris darwini draft genome.</title>
        <authorList>
            <person name="Kono N."/>
            <person name="Arakawa K."/>
        </authorList>
    </citation>
    <scope>NUCLEOTIDE SEQUENCE [LARGE SCALE GENOMIC DNA]</scope>
</reference>
<dbReference type="EMBL" id="BPLQ01003313">
    <property type="protein sequence ID" value="GIX99580.1"/>
    <property type="molecule type" value="Genomic_DNA"/>
</dbReference>
<organism evidence="2 3">
    <name type="scientific">Caerostris darwini</name>
    <dbReference type="NCBI Taxonomy" id="1538125"/>
    <lineage>
        <taxon>Eukaryota</taxon>
        <taxon>Metazoa</taxon>
        <taxon>Ecdysozoa</taxon>
        <taxon>Arthropoda</taxon>
        <taxon>Chelicerata</taxon>
        <taxon>Arachnida</taxon>
        <taxon>Araneae</taxon>
        <taxon>Araneomorphae</taxon>
        <taxon>Entelegynae</taxon>
        <taxon>Araneoidea</taxon>
        <taxon>Araneidae</taxon>
        <taxon>Caerostris</taxon>
    </lineage>
</organism>
<comment type="caution">
    <text evidence="2">The sequence shown here is derived from an EMBL/GenBank/DDBJ whole genome shotgun (WGS) entry which is preliminary data.</text>
</comment>
<evidence type="ECO:0000313" key="3">
    <source>
        <dbReference type="Proteomes" id="UP001054837"/>
    </source>
</evidence>
<accession>A0AAV4PRM6</accession>
<gene>
    <name evidence="2" type="ORF">CDAR_26321</name>
</gene>